<protein>
    <submittedName>
        <fullName evidence="2">Uncharacterized protein</fullName>
    </submittedName>
</protein>
<dbReference type="AlphaFoldDB" id="A0A5C3L032"/>
<evidence type="ECO:0000256" key="1">
    <source>
        <dbReference type="SAM" id="MobiDB-lite"/>
    </source>
</evidence>
<dbReference type="Proteomes" id="UP000307440">
    <property type="component" value="Unassembled WGS sequence"/>
</dbReference>
<organism evidence="2 3">
    <name type="scientific">Coprinopsis marcescibilis</name>
    <name type="common">Agaric fungus</name>
    <name type="synonym">Psathyrella marcescibilis</name>
    <dbReference type="NCBI Taxonomy" id="230819"/>
    <lineage>
        <taxon>Eukaryota</taxon>
        <taxon>Fungi</taxon>
        <taxon>Dikarya</taxon>
        <taxon>Basidiomycota</taxon>
        <taxon>Agaricomycotina</taxon>
        <taxon>Agaricomycetes</taxon>
        <taxon>Agaricomycetidae</taxon>
        <taxon>Agaricales</taxon>
        <taxon>Agaricineae</taxon>
        <taxon>Psathyrellaceae</taxon>
        <taxon>Coprinopsis</taxon>
    </lineage>
</organism>
<keyword evidence="3" id="KW-1185">Reference proteome</keyword>
<name>A0A5C3L032_COPMA</name>
<proteinExistence type="predicted"/>
<gene>
    <name evidence="2" type="ORF">FA15DRAFT_551038</name>
</gene>
<dbReference type="OrthoDB" id="3269232at2759"/>
<feature type="non-terminal residue" evidence="2">
    <location>
        <position position="244"/>
    </location>
</feature>
<evidence type="ECO:0000313" key="3">
    <source>
        <dbReference type="Proteomes" id="UP000307440"/>
    </source>
</evidence>
<feature type="compositionally biased region" description="Acidic residues" evidence="1">
    <location>
        <begin position="226"/>
        <end position="244"/>
    </location>
</feature>
<accession>A0A5C3L032</accession>
<feature type="region of interest" description="Disordered" evidence="1">
    <location>
        <begin position="219"/>
        <end position="244"/>
    </location>
</feature>
<sequence length="244" mass="27833">LQQSSTNYLCSSSPIKSASLIPEMPTIAISPVKKLQAVADRRYTKAEVDVMLTEKQALINYWKGTALRQQAMLVLLTLYSRRVCQQLNAKEEKEKKKTNLKITNDGHGRLMTMPEIIERTAAVEKAQEDTAKEKADRRAVKMDHGRKLEEWKLKVEERDAENEARRQKWVEAVESWNREKAAAKAAGQKVKDWEVQNPKPKCKQAEFCALPRIPRPKVTTVSHNDEEGEFIDVDGIEDDGDDDD</sequence>
<evidence type="ECO:0000313" key="2">
    <source>
        <dbReference type="EMBL" id="TFK25790.1"/>
    </source>
</evidence>
<dbReference type="EMBL" id="ML210182">
    <property type="protein sequence ID" value="TFK25790.1"/>
    <property type="molecule type" value="Genomic_DNA"/>
</dbReference>
<feature type="non-terminal residue" evidence="2">
    <location>
        <position position="1"/>
    </location>
</feature>
<reference evidence="2 3" key="1">
    <citation type="journal article" date="2019" name="Nat. Ecol. Evol.">
        <title>Megaphylogeny resolves global patterns of mushroom evolution.</title>
        <authorList>
            <person name="Varga T."/>
            <person name="Krizsan K."/>
            <person name="Foldi C."/>
            <person name="Dima B."/>
            <person name="Sanchez-Garcia M."/>
            <person name="Sanchez-Ramirez S."/>
            <person name="Szollosi G.J."/>
            <person name="Szarkandi J.G."/>
            <person name="Papp V."/>
            <person name="Albert L."/>
            <person name="Andreopoulos W."/>
            <person name="Angelini C."/>
            <person name="Antonin V."/>
            <person name="Barry K.W."/>
            <person name="Bougher N.L."/>
            <person name="Buchanan P."/>
            <person name="Buyck B."/>
            <person name="Bense V."/>
            <person name="Catcheside P."/>
            <person name="Chovatia M."/>
            <person name="Cooper J."/>
            <person name="Damon W."/>
            <person name="Desjardin D."/>
            <person name="Finy P."/>
            <person name="Geml J."/>
            <person name="Haridas S."/>
            <person name="Hughes K."/>
            <person name="Justo A."/>
            <person name="Karasinski D."/>
            <person name="Kautmanova I."/>
            <person name="Kiss B."/>
            <person name="Kocsube S."/>
            <person name="Kotiranta H."/>
            <person name="LaButti K.M."/>
            <person name="Lechner B.E."/>
            <person name="Liimatainen K."/>
            <person name="Lipzen A."/>
            <person name="Lukacs Z."/>
            <person name="Mihaltcheva S."/>
            <person name="Morgado L.N."/>
            <person name="Niskanen T."/>
            <person name="Noordeloos M.E."/>
            <person name="Ohm R.A."/>
            <person name="Ortiz-Santana B."/>
            <person name="Ovrebo C."/>
            <person name="Racz N."/>
            <person name="Riley R."/>
            <person name="Savchenko A."/>
            <person name="Shiryaev A."/>
            <person name="Soop K."/>
            <person name="Spirin V."/>
            <person name="Szebenyi C."/>
            <person name="Tomsovsky M."/>
            <person name="Tulloss R.E."/>
            <person name="Uehling J."/>
            <person name="Grigoriev I.V."/>
            <person name="Vagvolgyi C."/>
            <person name="Papp T."/>
            <person name="Martin F.M."/>
            <person name="Miettinen O."/>
            <person name="Hibbett D.S."/>
            <person name="Nagy L.G."/>
        </authorList>
    </citation>
    <scope>NUCLEOTIDE SEQUENCE [LARGE SCALE GENOMIC DNA]</scope>
    <source>
        <strain evidence="2 3">CBS 121175</strain>
    </source>
</reference>